<dbReference type="Proteomes" id="UP000746612">
    <property type="component" value="Unassembled WGS sequence"/>
</dbReference>
<reference evidence="1" key="1">
    <citation type="submission" date="2021-03" db="EMBL/GenBank/DDBJ databases">
        <authorList>
            <person name="Alouane T."/>
            <person name="Langin T."/>
            <person name="Bonhomme L."/>
        </authorList>
    </citation>
    <scope>NUCLEOTIDE SEQUENCE</scope>
    <source>
        <strain evidence="1">MDC_Fg202</strain>
    </source>
</reference>
<proteinExistence type="predicted"/>
<protein>
    <submittedName>
        <fullName evidence="1">Uncharacterized protein</fullName>
    </submittedName>
</protein>
<dbReference type="AlphaFoldDB" id="A0A9N8X067"/>
<organism evidence="1 2">
    <name type="scientific">Gibberella zeae</name>
    <name type="common">Wheat head blight fungus</name>
    <name type="synonym">Fusarium graminearum</name>
    <dbReference type="NCBI Taxonomy" id="5518"/>
    <lineage>
        <taxon>Eukaryota</taxon>
        <taxon>Fungi</taxon>
        <taxon>Dikarya</taxon>
        <taxon>Ascomycota</taxon>
        <taxon>Pezizomycotina</taxon>
        <taxon>Sordariomycetes</taxon>
        <taxon>Hypocreomycetidae</taxon>
        <taxon>Hypocreales</taxon>
        <taxon>Nectriaceae</taxon>
        <taxon>Fusarium</taxon>
    </lineage>
</organism>
<gene>
    <name evidence="1" type="ORF">MDCFG202_LOCUS592199</name>
</gene>
<name>A0A9N8X067_GIBZA</name>
<evidence type="ECO:0000313" key="1">
    <source>
        <dbReference type="EMBL" id="CAG2010046.1"/>
    </source>
</evidence>
<accession>A0A9N8X067</accession>
<comment type="caution">
    <text evidence="1">The sequence shown here is derived from an EMBL/GenBank/DDBJ whole genome shotgun (WGS) entry which is preliminary data.</text>
</comment>
<dbReference type="EMBL" id="CAJPIJ010000205">
    <property type="protein sequence ID" value="CAG2010046.1"/>
    <property type="molecule type" value="Genomic_DNA"/>
</dbReference>
<evidence type="ECO:0000313" key="2">
    <source>
        <dbReference type="Proteomes" id="UP000746612"/>
    </source>
</evidence>
<sequence>MLGRELNGMVDFIPVSSRQIFLVPVVGTDAMRLCLAASPLSALLSALEGMGFTATATADSWKLKT</sequence>